<dbReference type="SMART" id="SM00344">
    <property type="entry name" value="HTH_ASNC"/>
    <property type="match status" value="1"/>
</dbReference>
<dbReference type="InterPro" id="IPR000485">
    <property type="entry name" value="AsnC-type_HTH_dom"/>
</dbReference>
<keyword evidence="6" id="KW-1185">Reference proteome</keyword>
<dbReference type="PROSITE" id="PS50956">
    <property type="entry name" value="HTH_ASNC_2"/>
    <property type="match status" value="1"/>
</dbReference>
<dbReference type="Pfam" id="PF01037">
    <property type="entry name" value="AsnC_trans_reg"/>
    <property type="match status" value="1"/>
</dbReference>
<reference evidence="5 6" key="1">
    <citation type="submission" date="2020-07" db="EMBL/GenBank/DDBJ databases">
        <authorList>
            <person name="Li M."/>
        </authorList>
    </citation>
    <scope>NUCLEOTIDE SEQUENCE [LARGE SCALE GENOMIC DNA]</scope>
    <source>
        <strain evidence="5 6">DSM 23284</strain>
    </source>
</reference>
<organism evidence="5 6">
    <name type="scientific">Stappia taiwanensis</name>
    <dbReference type="NCBI Taxonomy" id="992267"/>
    <lineage>
        <taxon>Bacteria</taxon>
        <taxon>Pseudomonadati</taxon>
        <taxon>Pseudomonadota</taxon>
        <taxon>Alphaproteobacteria</taxon>
        <taxon>Hyphomicrobiales</taxon>
        <taxon>Stappiaceae</taxon>
        <taxon>Stappia</taxon>
    </lineage>
</organism>
<dbReference type="InterPro" id="IPR019888">
    <property type="entry name" value="Tscrpt_reg_AsnC-like"/>
</dbReference>
<dbReference type="PRINTS" id="PR00033">
    <property type="entry name" value="HTHASNC"/>
</dbReference>
<dbReference type="Pfam" id="PF13412">
    <property type="entry name" value="HTH_24"/>
    <property type="match status" value="1"/>
</dbReference>
<dbReference type="InterPro" id="IPR011008">
    <property type="entry name" value="Dimeric_a/b-barrel"/>
</dbReference>
<proteinExistence type="predicted"/>
<dbReference type="GO" id="GO:0006355">
    <property type="term" value="P:regulation of DNA-templated transcription"/>
    <property type="evidence" value="ECO:0007669"/>
    <property type="project" value="UniProtKB-ARBA"/>
</dbReference>
<dbReference type="AlphaFoldDB" id="A0A838XT22"/>
<dbReference type="PROSITE" id="PS00519">
    <property type="entry name" value="HTH_ASNC_1"/>
    <property type="match status" value="1"/>
</dbReference>
<evidence type="ECO:0000256" key="1">
    <source>
        <dbReference type="ARBA" id="ARBA00023015"/>
    </source>
</evidence>
<evidence type="ECO:0000256" key="3">
    <source>
        <dbReference type="ARBA" id="ARBA00023163"/>
    </source>
</evidence>
<dbReference type="SUPFAM" id="SSF46785">
    <property type="entry name" value="Winged helix' DNA-binding domain"/>
    <property type="match status" value="1"/>
</dbReference>
<dbReference type="InterPro" id="IPR019885">
    <property type="entry name" value="Tscrpt_reg_HTH_AsnC-type_CS"/>
</dbReference>
<name>A0A838XT22_9HYPH</name>
<dbReference type="GO" id="GO:0005829">
    <property type="term" value="C:cytosol"/>
    <property type="evidence" value="ECO:0007669"/>
    <property type="project" value="TreeGrafter"/>
</dbReference>
<dbReference type="InterPro" id="IPR011991">
    <property type="entry name" value="ArsR-like_HTH"/>
</dbReference>
<dbReference type="Proteomes" id="UP000559404">
    <property type="component" value="Unassembled WGS sequence"/>
</dbReference>
<dbReference type="SUPFAM" id="SSF54909">
    <property type="entry name" value="Dimeric alpha+beta barrel"/>
    <property type="match status" value="1"/>
</dbReference>
<dbReference type="InterPro" id="IPR019887">
    <property type="entry name" value="Tscrpt_reg_AsnC/Lrp_C"/>
</dbReference>
<keyword evidence="3" id="KW-0804">Transcription</keyword>
<sequence length="165" mass="18509">MTPGMIRLDDRDIAILKVLSEEGRLSKAALAKRINLSPTPCWERLKRLEKAGIIEGYRAEISLRKTAPHVTVFVTLELETHNSAAFQAFERAVTTYPEIVQCWALGGGFDYLLQVVTRDVESYQALIDRLLDQGLGLARYYTYIVTKPIKTGHVLPFDTLLSAAD</sequence>
<dbReference type="CDD" id="cd00090">
    <property type="entry name" value="HTH_ARSR"/>
    <property type="match status" value="1"/>
</dbReference>
<keyword evidence="1" id="KW-0805">Transcription regulation</keyword>
<dbReference type="PANTHER" id="PTHR30154">
    <property type="entry name" value="LEUCINE-RESPONSIVE REGULATORY PROTEIN"/>
    <property type="match status" value="1"/>
</dbReference>
<evidence type="ECO:0000313" key="6">
    <source>
        <dbReference type="Proteomes" id="UP000559404"/>
    </source>
</evidence>
<evidence type="ECO:0000313" key="5">
    <source>
        <dbReference type="EMBL" id="MBA4613512.1"/>
    </source>
</evidence>
<evidence type="ECO:0000256" key="2">
    <source>
        <dbReference type="ARBA" id="ARBA00023125"/>
    </source>
</evidence>
<keyword evidence="2" id="KW-0238">DNA-binding</keyword>
<gene>
    <name evidence="5" type="ORF">H1W37_17780</name>
</gene>
<comment type="caution">
    <text evidence="5">The sequence shown here is derived from an EMBL/GenBank/DDBJ whole genome shotgun (WGS) entry which is preliminary data.</text>
</comment>
<dbReference type="Gene3D" id="3.30.70.920">
    <property type="match status" value="1"/>
</dbReference>
<evidence type="ECO:0000259" key="4">
    <source>
        <dbReference type="PROSITE" id="PS50956"/>
    </source>
</evidence>
<reference evidence="5 6" key="2">
    <citation type="submission" date="2020-08" db="EMBL/GenBank/DDBJ databases">
        <title>Stappia taiwanensis sp. nov., isolated from a coastal thermal spring.</title>
        <authorList>
            <person name="Kampfer P."/>
        </authorList>
    </citation>
    <scope>NUCLEOTIDE SEQUENCE [LARGE SCALE GENOMIC DNA]</scope>
    <source>
        <strain evidence="5 6">DSM 23284</strain>
    </source>
</reference>
<protein>
    <submittedName>
        <fullName evidence="5">Lrp/AsnC family transcriptional regulator</fullName>
    </submittedName>
</protein>
<dbReference type="EMBL" id="JACEON010000020">
    <property type="protein sequence ID" value="MBA4613512.1"/>
    <property type="molecule type" value="Genomic_DNA"/>
</dbReference>
<dbReference type="InterPro" id="IPR036388">
    <property type="entry name" value="WH-like_DNA-bd_sf"/>
</dbReference>
<dbReference type="RefSeq" id="WP_181761711.1">
    <property type="nucleotide sequence ID" value="NZ_JACEON010000020.1"/>
</dbReference>
<dbReference type="GO" id="GO:0043200">
    <property type="term" value="P:response to amino acid"/>
    <property type="evidence" value="ECO:0007669"/>
    <property type="project" value="TreeGrafter"/>
</dbReference>
<accession>A0A838XT22</accession>
<dbReference type="InterPro" id="IPR036390">
    <property type="entry name" value="WH_DNA-bd_sf"/>
</dbReference>
<dbReference type="Gene3D" id="1.10.10.10">
    <property type="entry name" value="Winged helix-like DNA-binding domain superfamily/Winged helix DNA-binding domain"/>
    <property type="match status" value="1"/>
</dbReference>
<dbReference type="GO" id="GO:0043565">
    <property type="term" value="F:sequence-specific DNA binding"/>
    <property type="evidence" value="ECO:0007669"/>
    <property type="project" value="InterPro"/>
</dbReference>
<dbReference type="PANTHER" id="PTHR30154:SF34">
    <property type="entry name" value="TRANSCRIPTIONAL REGULATOR AZLB"/>
    <property type="match status" value="1"/>
</dbReference>
<feature type="domain" description="HTH asnC-type" evidence="4">
    <location>
        <begin position="8"/>
        <end position="69"/>
    </location>
</feature>